<evidence type="ECO:0000259" key="6">
    <source>
        <dbReference type="PROSITE" id="PS51192"/>
    </source>
</evidence>
<keyword evidence="4" id="KW-0067">ATP-binding</keyword>
<evidence type="ECO:0000313" key="10">
    <source>
        <dbReference type="Proteomes" id="UP000636709"/>
    </source>
</evidence>
<feature type="region of interest" description="Disordered" evidence="5">
    <location>
        <begin position="1"/>
        <end position="62"/>
    </location>
</feature>
<evidence type="ECO:0000256" key="4">
    <source>
        <dbReference type="ARBA" id="ARBA00022840"/>
    </source>
</evidence>
<dbReference type="GO" id="GO:0031297">
    <property type="term" value="P:replication fork processing"/>
    <property type="evidence" value="ECO:0007669"/>
    <property type="project" value="TreeGrafter"/>
</dbReference>
<proteinExistence type="predicted"/>
<feature type="domain" description="Helicase C-terminal" evidence="7">
    <location>
        <begin position="517"/>
        <end position="669"/>
    </location>
</feature>
<dbReference type="GO" id="GO:0043596">
    <property type="term" value="C:nuclear replication fork"/>
    <property type="evidence" value="ECO:0007669"/>
    <property type="project" value="TreeGrafter"/>
</dbReference>
<dbReference type="GO" id="GO:0006281">
    <property type="term" value="P:DNA repair"/>
    <property type="evidence" value="ECO:0007669"/>
    <property type="project" value="TreeGrafter"/>
</dbReference>
<dbReference type="InterPro" id="IPR000330">
    <property type="entry name" value="SNF2_N"/>
</dbReference>
<organism evidence="9 10">
    <name type="scientific">Digitaria exilis</name>
    <dbReference type="NCBI Taxonomy" id="1010633"/>
    <lineage>
        <taxon>Eukaryota</taxon>
        <taxon>Viridiplantae</taxon>
        <taxon>Streptophyta</taxon>
        <taxon>Embryophyta</taxon>
        <taxon>Tracheophyta</taxon>
        <taxon>Spermatophyta</taxon>
        <taxon>Magnoliopsida</taxon>
        <taxon>Liliopsida</taxon>
        <taxon>Poales</taxon>
        <taxon>Poaceae</taxon>
        <taxon>PACMAD clade</taxon>
        <taxon>Panicoideae</taxon>
        <taxon>Panicodae</taxon>
        <taxon>Paniceae</taxon>
        <taxon>Anthephorinae</taxon>
        <taxon>Digitaria</taxon>
    </lineage>
</organism>
<keyword evidence="3" id="KW-0347">Helicase</keyword>
<dbReference type="InterPro" id="IPR010003">
    <property type="entry name" value="HARP_dom"/>
</dbReference>
<dbReference type="GO" id="GO:0005524">
    <property type="term" value="F:ATP binding"/>
    <property type="evidence" value="ECO:0007669"/>
    <property type="project" value="UniProtKB-KW"/>
</dbReference>
<dbReference type="Gene3D" id="3.40.50.300">
    <property type="entry name" value="P-loop containing nucleotide triphosphate hydrolases"/>
    <property type="match status" value="1"/>
</dbReference>
<dbReference type="InterPro" id="IPR001650">
    <property type="entry name" value="Helicase_C-like"/>
</dbReference>
<dbReference type="GO" id="GO:0004386">
    <property type="term" value="F:helicase activity"/>
    <property type="evidence" value="ECO:0007669"/>
    <property type="project" value="UniProtKB-KW"/>
</dbReference>
<evidence type="ECO:0000256" key="1">
    <source>
        <dbReference type="ARBA" id="ARBA00022741"/>
    </source>
</evidence>
<dbReference type="Pfam" id="PF00176">
    <property type="entry name" value="SNF2-rel_dom"/>
    <property type="match status" value="1"/>
</dbReference>
<dbReference type="SMART" id="SM00487">
    <property type="entry name" value="DEXDc"/>
    <property type="match status" value="1"/>
</dbReference>
<dbReference type="CDD" id="cd18793">
    <property type="entry name" value="SF2_C_SNF"/>
    <property type="match status" value="1"/>
</dbReference>
<dbReference type="PANTHER" id="PTHR45766">
    <property type="entry name" value="DNA ANNEALING HELICASE AND ENDONUCLEASE ZRANB3 FAMILY MEMBER"/>
    <property type="match status" value="1"/>
</dbReference>
<feature type="compositionally biased region" description="Gly residues" evidence="5">
    <location>
        <begin position="1"/>
        <end position="11"/>
    </location>
</feature>
<dbReference type="FunFam" id="3.40.50.300:FF:001501">
    <property type="entry name" value="Chromatin remodeling factor18"/>
    <property type="match status" value="1"/>
</dbReference>
<name>A0A835E7R8_9POAL</name>
<dbReference type="GO" id="GO:0016787">
    <property type="term" value="F:hydrolase activity"/>
    <property type="evidence" value="ECO:0007669"/>
    <property type="project" value="UniProtKB-KW"/>
</dbReference>
<evidence type="ECO:0000259" key="7">
    <source>
        <dbReference type="PROSITE" id="PS51194"/>
    </source>
</evidence>
<comment type="caution">
    <text evidence="9">The sequence shown here is derived from an EMBL/GenBank/DDBJ whole genome shotgun (WGS) entry which is preliminary data.</text>
</comment>
<dbReference type="OrthoDB" id="2801544at2759"/>
<dbReference type="PROSITE" id="PS51192">
    <property type="entry name" value="HELICASE_ATP_BIND_1"/>
    <property type="match status" value="1"/>
</dbReference>
<dbReference type="InterPro" id="IPR027417">
    <property type="entry name" value="P-loop_NTPase"/>
</dbReference>
<dbReference type="Pfam" id="PF00271">
    <property type="entry name" value="Helicase_C"/>
    <property type="match status" value="1"/>
</dbReference>
<accession>A0A835E7R8</accession>
<feature type="compositionally biased region" description="Basic and acidic residues" evidence="5">
    <location>
        <begin position="29"/>
        <end position="43"/>
    </location>
</feature>
<reference evidence="9" key="1">
    <citation type="submission" date="2020-07" db="EMBL/GenBank/DDBJ databases">
        <title>Genome sequence and genetic diversity analysis of an under-domesticated orphan crop, white fonio (Digitaria exilis).</title>
        <authorList>
            <person name="Bennetzen J.L."/>
            <person name="Chen S."/>
            <person name="Ma X."/>
            <person name="Wang X."/>
            <person name="Yssel A.E.J."/>
            <person name="Chaluvadi S.R."/>
            <person name="Johnson M."/>
            <person name="Gangashetty P."/>
            <person name="Hamidou F."/>
            <person name="Sanogo M.D."/>
            <person name="Zwaenepoel A."/>
            <person name="Wallace J."/>
            <person name="Van De Peer Y."/>
            <person name="Van Deynze A."/>
        </authorList>
    </citation>
    <scope>NUCLEOTIDE SEQUENCE</scope>
    <source>
        <tissue evidence="9">Leaves</tissue>
    </source>
</reference>
<feature type="compositionally biased region" description="Low complexity" evidence="5">
    <location>
        <begin position="44"/>
        <end position="62"/>
    </location>
</feature>
<dbReference type="InterPro" id="IPR038718">
    <property type="entry name" value="SNF2-like_sf"/>
</dbReference>
<feature type="domain" description="HARP" evidence="8">
    <location>
        <begin position="113"/>
        <end position="186"/>
    </location>
</feature>
<protein>
    <recommendedName>
        <fullName evidence="11">SWI/SNF-related matrix-associated actin-dependent regulator of chromatin subfamily A-like protein 1</fullName>
    </recommendedName>
</protein>
<evidence type="ECO:0000256" key="2">
    <source>
        <dbReference type="ARBA" id="ARBA00022801"/>
    </source>
</evidence>
<evidence type="ECO:0000313" key="9">
    <source>
        <dbReference type="EMBL" id="KAF8668872.1"/>
    </source>
</evidence>
<dbReference type="AlphaFoldDB" id="A0A835E7R8"/>
<dbReference type="FunFam" id="3.40.50.10810:FF:000044">
    <property type="entry name" value="Chromatin remodeling factor18"/>
    <property type="match status" value="1"/>
</dbReference>
<dbReference type="SUPFAM" id="SSF52540">
    <property type="entry name" value="P-loop containing nucleoside triphosphate hydrolases"/>
    <property type="match status" value="2"/>
</dbReference>
<keyword evidence="10" id="KW-1185">Reference proteome</keyword>
<dbReference type="Proteomes" id="UP000636709">
    <property type="component" value="Unassembled WGS sequence"/>
</dbReference>
<evidence type="ECO:0000256" key="5">
    <source>
        <dbReference type="SAM" id="MobiDB-lite"/>
    </source>
</evidence>
<evidence type="ECO:0000259" key="8">
    <source>
        <dbReference type="PROSITE" id="PS51467"/>
    </source>
</evidence>
<keyword evidence="2" id="KW-0378">Hydrolase</keyword>
<dbReference type="InterPro" id="IPR049730">
    <property type="entry name" value="SNF2/RAD54-like_C"/>
</dbReference>
<keyword evidence="1" id="KW-0547">Nucleotide-binding</keyword>
<dbReference type="PROSITE" id="PS51194">
    <property type="entry name" value="HELICASE_CTER"/>
    <property type="match status" value="1"/>
</dbReference>
<dbReference type="PANTHER" id="PTHR45766:SF3">
    <property type="entry name" value="DNA ANNEALING HELICASE AND ENDONUCLEASE ZRANB3"/>
    <property type="match status" value="1"/>
</dbReference>
<dbReference type="PROSITE" id="PS51467">
    <property type="entry name" value="HARP"/>
    <property type="match status" value="1"/>
</dbReference>
<dbReference type="CDD" id="cd18010">
    <property type="entry name" value="DEXHc_HARP_SMARCAL1"/>
    <property type="match status" value="1"/>
</dbReference>
<evidence type="ECO:0008006" key="11">
    <source>
        <dbReference type="Google" id="ProtNLM"/>
    </source>
</evidence>
<dbReference type="EMBL" id="JACEFO010002273">
    <property type="protein sequence ID" value="KAF8668872.1"/>
    <property type="molecule type" value="Genomic_DNA"/>
</dbReference>
<evidence type="ECO:0000256" key="3">
    <source>
        <dbReference type="ARBA" id="ARBA00022806"/>
    </source>
</evidence>
<dbReference type="InterPro" id="IPR014001">
    <property type="entry name" value="Helicase_ATP-bd"/>
</dbReference>
<dbReference type="Gene3D" id="3.40.50.10810">
    <property type="entry name" value="Tandem AAA-ATPase domain"/>
    <property type="match status" value="1"/>
</dbReference>
<dbReference type="GO" id="GO:0004520">
    <property type="term" value="F:DNA endonuclease activity"/>
    <property type="evidence" value="ECO:0007669"/>
    <property type="project" value="TreeGrafter"/>
</dbReference>
<feature type="domain" description="Helicase ATP-binding" evidence="6">
    <location>
        <begin position="226"/>
        <end position="398"/>
    </location>
</feature>
<gene>
    <name evidence="9" type="ORF">HU200_052075</name>
</gene>
<dbReference type="SMART" id="SM00490">
    <property type="entry name" value="HELICc"/>
    <property type="match status" value="1"/>
</dbReference>
<sequence>MAAHGGGGGWGYDDDDDDDWGLSAEQLDQIERDAIRQLAERKASSAAASTAPSPASALGAISPLPSRATAPAAAATSPLGANHPATRASLEARFGKIEAVSPSRPQVNNSQGSSPKISVHISLHSSGVIAAKFPYNQLLVDAFHKIPKASWNAKERVWMFPPSSLSIAEEVLGSVPGLAVEVRKLDPLVQRALLASLSTKDLRDLYDRIPADVESKLMPFQREGIRFVLQHGGRALIADEMGLGKTLQAIAVASCLHDAWPVLVICPSSLRLHWASTIQNWLNIPMEDILVVLPHTGGSHKAGFRLVYSNTKGDFCLDGVFNVISYDVVPKIQSTLLDLDFKIVIADESHFMKNCQAKRTIASLPVLQKAQYAVLLSGTPALSRPIELFTQLQALYPAVYKNVNEYGNRYCKGGFFGLYQGASNREELHNLMKATVMIRRLKKDVLTQLPVKRRQQVFLDLSEKDVKHVRAIFRELETLKIKIESSESKEMTDSLKFTQKNLINKLYTDSATAKTSAVLDFLGTIVEADCKFLIFAHHQPMIVAIEEYLVKKKVKCIRIDGQTPVNARQTLVTDFQNKDDIKAAVLSIKAGGYGLTLTAASTVIFAELSWTPGDLIQAEDRAHRIGQVSSVNVYYLLANETVDDLMWDVVQGKLENLGQVLDGQEKTLDVSQIDSRPSPSKQQKTLDGFLKRCNTSTEDQPSTKHLRF</sequence>